<evidence type="ECO:0000313" key="3">
    <source>
        <dbReference type="Proteomes" id="UP000297031"/>
    </source>
</evidence>
<dbReference type="Gene3D" id="6.10.320.10">
    <property type="match status" value="1"/>
</dbReference>
<dbReference type="OrthoDB" id="3730241at2"/>
<dbReference type="Proteomes" id="UP000297031">
    <property type="component" value="Chromosome"/>
</dbReference>
<dbReference type="Pfam" id="PF20935">
    <property type="entry name" value="DUF6847"/>
    <property type="match status" value="1"/>
</dbReference>
<dbReference type="EMBL" id="CP039393">
    <property type="protein sequence ID" value="QCD35944.1"/>
    <property type="molecule type" value="Genomic_DNA"/>
</dbReference>
<dbReference type="RefSeq" id="WP_136410548.1">
    <property type="nucleotide sequence ID" value="NZ_CP039393.1"/>
</dbReference>
<accession>A0A4P7VKW1</accession>
<keyword evidence="1" id="KW-0175">Coiled coil</keyword>
<dbReference type="InterPro" id="IPR047741">
    <property type="entry name" value="DIP1984-like"/>
</dbReference>
<name>A0A4P7VKW1_9BACT</name>
<keyword evidence="3" id="KW-1185">Reference proteome</keyword>
<evidence type="ECO:0000256" key="1">
    <source>
        <dbReference type="SAM" id="Coils"/>
    </source>
</evidence>
<reference evidence="2 3" key="1">
    <citation type="submission" date="2019-02" db="EMBL/GenBank/DDBJ databases">
        <title>Isolation and identification of novel species under the genus Muribaculum.</title>
        <authorList>
            <person name="Miyake S."/>
            <person name="Ding Y."/>
            <person name="Low A."/>
            <person name="Soh M."/>
            <person name="Seedorf H."/>
        </authorList>
    </citation>
    <scope>NUCLEOTIDE SEQUENCE [LARGE SCALE GENOMIC DNA]</scope>
    <source>
        <strain evidence="2 3">TLL-A4</strain>
    </source>
</reference>
<feature type="coiled-coil region" evidence="1">
    <location>
        <begin position="120"/>
        <end position="147"/>
    </location>
</feature>
<gene>
    <name evidence="2" type="ORF">E7746_08660</name>
</gene>
<dbReference type="CDD" id="cd12208">
    <property type="entry name" value="DIP1984-like"/>
    <property type="match status" value="1"/>
</dbReference>
<evidence type="ECO:0000313" key="2">
    <source>
        <dbReference type="EMBL" id="QCD35944.1"/>
    </source>
</evidence>
<organism evidence="2 3">
    <name type="scientific">Muribaculum gordoncarteri</name>
    <dbReference type="NCBI Taxonomy" id="2530390"/>
    <lineage>
        <taxon>Bacteria</taxon>
        <taxon>Pseudomonadati</taxon>
        <taxon>Bacteroidota</taxon>
        <taxon>Bacteroidia</taxon>
        <taxon>Bacteroidales</taxon>
        <taxon>Muribaculaceae</taxon>
        <taxon>Muribaculum</taxon>
    </lineage>
</organism>
<evidence type="ECO:0008006" key="4">
    <source>
        <dbReference type="Google" id="ProtNLM"/>
    </source>
</evidence>
<feature type="coiled-coil region" evidence="1">
    <location>
        <begin position="37"/>
        <end position="67"/>
    </location>
</feature>
<dbReference type="KEGG" id="mgod:E7746_08660"/>
<protein>
    <recommendedName>
        <fullName evidence="4">Septicolysin</fullName>
    </recommendedName>
</protein>
<sequence>MKLAEALQIRADLQKRIAQMPMRLNNNAKVQEGSSPSENPQELLDELNRLLEQLEQLVVKINIANSRVVADDGTTMTALIARRDTLKRHIDIMRGFLDAASDLTPRHTLTEIRVISTVNVAELRKKCDALSKELRELEIRIQSLNWTLEMD</sequence>
<dbReference type="AlphaFoldDB" id="A0A4P7VKW1"/>
<proteinExistence type="predicted"/>
<dbReference type="NCBIfam" id="NF038048">
    <property type="entry name" value="DIP1984_fam"/>
    <property type="match status" value="1"/>
</dbReference>